<reference evidence="2 3" key="1">
    <citation type="submission" date="2024-09" db="EMBL/GenBank/DDBJ databases">
        <title>Floridaenema gen nov. (Aerosakkonemataceae, Aerosakkonematales ord. nov., Cyanobacteria) from benthic tropical and subtropical fresh waters, with the description of four new species.</title>
        <authorList>
            <person name="Moretto J.A."/>
            <person name="Berthold D.E."/>
            <person name="Lefler F.W."/>
            <person name="Huang I.-S."/>
            <person name="Laughinghouse H. IV."/>
        </authorList>
    </citation>
    <scope>NUCLEOTIDE SEQUENCE [LARGE SCALE GENOMIC DNA]</scope>
    <source>
        <strain evidence="2 3">BLCC-F46</strain>
    </source>
</reference>
<feature type="compositionally biased region" description="Acidic residues" evidence="1">
    <location>
        <begin position="66"/>
        <end position="75"/>
    </location>
</feature>
<organism evidence="2 3">
    <name type="scientific">Floridaenema aerugineum BLCC-F46</name>
    <dbReference type="NCBI Taxonomy" id="3153654"/>
    <lineage>
        <taxon>Bacteria</taxon>
        <taxon>Bacillati</taxon>
        <taxon>Cyanobacteriota</taxon>
        <taxon>Cyanophyceae</taxon>
        <taxon>Oscillatoriophycideae</taxon>
        <taxon>Aerosakkonematales</taxon>
        <taxon>Aerosakkonemataceae</taxon>
        <taxon>Floridanema</taxon>
        <taxon>Floridanema aerugineum</taxon>
    </lineage>
</organism>
<sequence length="75" mass="8153">MQPGRQVLSEAIVVMLLENLCFGTGHYNVALTSASILTARREQIVQIAQVNNTKTSQAKDTKNQGDDDDPIVPAK</sequence>
<evidence type="ECO:0000256" key="1">
    <source>
        <dbReference type="SAM" id="MobiDB-lite"/>
    </source>
</evidence>
<proteinExistence type="predicted"/>
<name>A0ABV4WYA4_9CYAN</name>
<evidence type="ECO:0000313" key="2">
    <source>
        <dbReference type="EMBL" id="MFB2875271.1"/>
    </source>
</evidence>
<dbReference type="RefSeq" id="WP_413268439.1">
    <property type="nucleotide sequence ID" value="NZ_JBHFNQ010000003.1"/>
</dbReference>
<protein>
    <submittedName>
        <fullName evidence="2">Uncharacterized protein</fullName>
    </submittedName>
</protein>
<evidence type="ECO:0000313" key="3">
    <source>
        <dbReference type="Proteomes" id="UP001576774"/>
    </source>
</evidence>
<dbReference type="EMBL" id="JBHFNQ010000003">
    <property type="protein sequence ID" value="MFB2875271.1"/>
    <property type="molecule type" value="Genomic_DNA"/>
</dbReference>
<comment type="caution">
    <text evidence="2">The sequence shown here is derived from an EMBL/GenBank/DDBJ whole genome shotgun (WGS) entry which is preliminary data.</text>
</comment>
<feature type="region of interest" description="Disordered" evidence="1">
    <location>
        <begin position="50"/>
        <end position="75"/>
    </location>
</feature>
<dbReference type="Proteomes" id="UP001576774">
    <property type="component" value="Unassembled WGS sequence"/>
</dbReference>
<accession>A0ABV4WYA4</accession>
<gene>
    <name evidence="2" type="ORF">ACE1CC_00100</name>
</gene>
<keyword evidence="3" id="KW-1185">Reference proteome</keyword>